<gene>
    <name evidence="17" type="ORF">ABIE13_003347</name>
</gene>
<evidence type="ECO:0000256" key="7">
    <source>
        <dbReference type="ARBA" id="ARBA00022692"/>
    </source>
</evidence>
<keyword evidence="5" id="KW-0597">Phosphoprotein</keyword>
<evidence type="ECO:0000313" key="17">
    <source>
        <dbReference type="EMBL" id="MET4578231.1"/>
    </source>
</evidence>
<dbReference type="PRINTS" id="PR00344">
    <property type="entry name" value="BCTRLSENSOR"/>
</dbReference>
<evidence type="ECO:0000256" key="4">
    <source>
        <dbReference type="ARBA" id="ARBA00022519"/>
    </source>
</evidence>
<dbReference type="EC" id="2.7.13.3" evidence="14"/>
<evidence type="ECO:0000256" key="8">
    <source>
        <dbReference type="ARBA" id="ARBA00022741"/>
    </source>
</evidence>
<dbReference type="PANTHER" id="PTHR45436:SF15">
    <property type="entry name" value="SENSOR HISTIDINE KINASE CUSS"/>
    <property type="match status" value="1"/>
</dbReference>
<dbReference type="PROSITE" id="PS50885">
    <property type="entry name" value="HAMP"/>
    <property type="match status" value="1"/>
</dbReference>
<feature type="transmembrane region" description="Helical" evidence="14">
    <location>
        <begin position="14"/>
        <end position="35"/>
    </location>
</feature>
<evidence type="ECO:0000256" key="14">
    <source>
        <dbReference type="RuleBase" id="RU364088"/>
    </source>
</evidence>
<dbReference type="InterPro" id="IPR036890">
    <property type="entry name" value="HATPase_C_sf"/>
</dbReference>
<evidence type="ECO:0000256" key="2">
    <source>
        <dbReference type="ARBA" id="ARBA00004429"/>
    </source>
</evidence>
<dbReference type="InterPro" id="IPR036097">
    <property type="entry name" value="HisK_dim/P_sf"/>
</dbReference>
<keyword evidence="4 14" id="KW-0997">Cell inner membrane</keyword>
<evidence type="ECO:0000256" key="5">
    <source>
        <dbReference type="ARBA" id="ARBA00022553"/>
    </source>
</evidence>
<dbReference type="Pfam" id="PF21085">
    <property type="entry name" value="CusS"/>
    <property type="match status" value="1"/>
</dbReference>
<evidence type="ECO:0000259" key="15">
    <source>
        <dbReference type="PROSITE" id="PS50109"/>
    </source>
</evidence>
<dbReference type="CDD" id="cd00082">
    <property type="entry name" value="HisKA"/>
    <property type="match status" value="1"/>
</dbReference>
<dbReference type="SMART" id="SM00388">
    <property type="entry name" value="HisKA"/>
    <property type="match status" value="1"/>
</dbReference>
<evidence type="ECO:0000256" key="13">
    <source>
        <dbReference type="ARBA" id="ARBA00023136"/>
    </source>
</evidence>
<keyword evidence="3 14" id="KW-1003">Cell membrane</keyword>
<dbReference type="Pfam" id="PF00512">
    <property type="entry name" value="HisKA"/>
    <property type="match status" value="1"/>
</dbReference>
<dbReference type="CDD" id="cd06225">
    <property type="entry name" value="HAMP"/>
    <property type="match status" value="1"/>
</dbReference>
<dbReference type="SUPFAM" id="SSF55874">
    <property type="entry name" value="ATPase domain of HSP90 chaperone/DNA topoisomerase II/histidine kinase"/>
    <property type="match status" value="1"/>
</dbReference>
<dbReference type="InterPro" id="IPR004358">
    <property type="entry name" value="Sig_transdc_His_kin-like_C"/>
</dbReference>
<feature type="domain" description="Histidine kinase" evidence="15">
    <location>
        <begin position="248"/>
        <end position="462"/>
    </location>
</feature>
<dbReference type="InterPro" id="IPR003661">
    <property type="entry name" value="HisK_dim/P_dom"/>
</dbReference>
<dbReference type="Gene3D" id="1.10.287.130">
    <property type="match status" value="1"/>
</dbReference>
<comment type="subcellular location">
    <subcellularLocation>
        <location evidence="2">Cell inner membrane</location>
        <topology evidence="2">Multi-pass membrane protein</topology>
    </subcellularLocation>
</comment>
<dbReference type="InterPro" id="IPR050428">
    <property type="entry name" value="TCS_sensor_his_kinase"/>
</dbReference>
<name>A0ABV2QB14_9BURK</name>
<comment type="function">
    <text evidence="14">Member of a two-component regulatory system.</text>
</comment>
<protein>
    <recommendedName>
        <fullName evidence="14">Sensor protein</fullName>
        <ecNumber evidence="14">2.7.13.3</ecNumber>
    </recommendedName>
</protein>
<proteinExistence type="predicted"/>
<dbReference type="SMART" id="SM00387">
    <property type="entry name" value="HATPase_c"/>
    <property type="match status" value="1"/>
</dbReference>
<keyword evidence="18" id="KW-1185">Reference proteome</keyword>
<accession>A0ABV2QB14</accession>
<keyword evidence="9 14" id="KW-0418">Kinase</keyword>
<evidence type="ECO:0000259" key="16">
    <source>
        <dbReference type="PROSITE" id="PS50885"/>
    </source>
</evidence>
<dbReference type="InterPro" id="IPR005467">
    <property type="entry name" value="His_kinase_dom"/>
</dbReference>
<reference evidence="17 18" key="1">
    <citation type="submission" date="2024-06" db="EMBL/GenBank/DDBJ databases">
        <title>Sorghum-associated microbial communities from plants grown in Nebraska, USA.</title>
        <authorList>
            <person name="Schachtman D."/>
        </authorList>
    </citation>
    <scope>NUCLEOTIDE SEQUENCE [LARGE SCALE GENOMIC DNA]</scope>
    <source>
        <strain evidence="17 18">2709</strain>
    </source>
</reference>
<feature type="domain" description="HAMP" evidence="16">
    <location>
        <begin position="187"/>
        <end position="240"/>
    </location>
</feature>
<evidence type="ECO:0000313" key="18">
    <source>
        <dbReference type="Proteomes" id="UP001549320"/>
    </source>
</evidence>
<comment type="catalytic activity">
    <reaction evidence="1 14">
        <text>ATP + protein L-histidine = ADP + protein N-phospho-L-histidine.</text>
        <dbReference type="EC" id="2.7.13.3"/>
    </reaction>
</comment>
<evidence type="ECO:0000256" key="12">
    <source>
        <dbReference type="ARBA" id="ARBA00023012"/>
    </source>
</evidence>
<evidence type="ECO:0000256" key="11">
    <source>
        <dbReference type="ARBA" id="ARBA00022989"/>
    </source>
</evidence>
<dbReference type="NCBIfam" id="TIGR01386">
    <property type="entry name" value="cztS_silS_copS"/>
    <property type="match status" value="1"/>
</dbReference>
<organism evidence="17 18">
    <name type="scientific">Ottowia thiooxydans</name>
    <dbReference type="NCBI Taxonomy" id="219182"/>
    <lineage>
        <taxon>Bacteria</taxon>
        <taxon>Pseudomonadati</taxon>
        <taxon>Pseudomonadota</taxon>
        <taxon>Betaproteobacteria</taxon>
        <taxon>Burkholderiales</taxon>
        <taxon>Comamonadaceae</taxon>
        <taxon>Ottowia</taxon>
    </lineage>
</organism>
<dbReference type="Gene3D" id="3.30.565.10">
    <property type="entry name" value="Histidine kinase-like ATPase, C-terminal domain"/>
    <property type="match status" value="1"/>
</dbReference>
<dbReference type="Gene3D" id="6.10.340.10">
    <property type="match status" value="1"/>
</dbReference>
<dbReference type="PANTHER" id="PTHR45436">
    <property type="entry name" value="SENSOR HISTIDINE KINASE YKOH"/>
    <property type="match status" value="1"/>
</dbReference>
<dbReference type="SUPFAM" id="SSF47384">
    <property type="entry name" value="Homodimeric domain of signal transducing histidine kinase"/>
    <property type="match status" value="1"/>
</dbReference>
<keyword evidence="12 14" id="KW-0902">Two-component regulatory system</keyword>
<comment type="caution">
    <text evidence="17">The sequence shown here is derived from an EMBL/GenBank/DDBJ whole genome shotgun (WGS) entry which is preliminary data.</text>
</comment>
<keyword evidence="7 14" id="KW-0812">Transmembrane</keyword>
<evidence type="ECO:0000256" key="1">
    <source>
        <dbReference type="ARBA" id="ARBA00000085"/>
    </source>
</evidence>
<evidence type="ECO:0000256" key="9">
    <source>
        <dbReference type="ARBA" id="ARBA00022777"/>
    </source>
</evidence>
<dbReference type="RefSeq" id="WP_354445291.1">
    <property type="nucleotide sequence ID" value="NZ_JBEPSH010000006.1"/>
</dbReference>
<keyword evidence="11 14" id="KW-1133">Transmembrane helix</keyword>
<dbReference type="CDD" id="cd00075">
    <property type="entry name" value="HATPase"/>
    <property type="match status" value="1"/>
</dbReference>
<dbReference type="InterPro" id="IPR003660">
    <property type="entry name" value="HAMP_dom"/>
</dbReference>
<evidence type="ECO:0000256" key="3">
    <source>
        <dbReference type="ARBA" id="ARBA00022475"/>
    </source>
</evidence>
<dbReference type="Proteomes" id="UP001549320">
    <property type="component" value="Unassembled WGS sequence"/>
</dbReference>
<dbReference type="PROSITE" id="PS50109">
    <property type="entry name" value="HIS_KIN"/>
    <property type="match status" value="1"/>
</dbReference>
<dbReference type="EMBL" id="JBEPSH010000006">
    <property type="protein sequence ID" value="MET4578231.1"/>
    <property type="molecule type" value="Genomic_DNA"/>
</dbReference>
<dbReference type="SMART" id="SM00304">
    <property type="entry name" value="HAMP"/>
    <property type="match status" value="1"/>
</dbReference>
<keyword evidence="10 14" id="KW-0067">ATP-binding</keyword>
<dbReference type="Pfam" id="PF00672">
    <property type="entry name" value="HAMP"/>
    <property type="match status" value="1"/>
</dbReference>
<evidence type="ECO:0000256" key="6">
    <source>
        <dbReference type="ARBA" id="ARBA00022679"/>
    </source>
</evidence>
<dbReference type="GO" id="GO:0004673">
    <property type="term" value="F:protein histidine kinase activity"/>
    <property type="evidence" value="ECO:0007669"/>
    <property type="project" value="UniProtKB-EC"/>
</dbReference>
<evidence type="ECO:0000256" key="10">
    <source>
        <dbReference type="ARBA" id="ARBA00022840"/>
    </source>
</evidence>
<keyword evidence="13 14" id="KW-0472">Membrane</keyword>
<dbReference type="InterPro" id="IPR048590">
    <property type="entry name" value="CusS-like_sensor"/>
</dbReference>
<dbReference type="InterPro" id="IPR006290">
    <property type="entry name" value="CztS_silS_copS"/>
</dbReference>
<feature type="transmembrane region" description="Helical" evidence="14">
    <location>
        <begin position="167"/>
        <end position="186"/>
    </location>
</feature>
<keyword evidence="6 14" id="KW-0808">Transferase</keyword>
<keyword evidence="8 14" id="KW-0547">Nucleotide-binding</keyword>
<dbReference type="InterPro" id="IPR003594">
    <property type="entry name" value="HATPase_dom"/>
</dbReference>
<dbReference type="Pfam" id="PF02518">
    <property type="entry name" value="HATPase_c"/>
    <property type="match status" value="1"/>
</dbReference>
<sequence>MQSRLGKLSLTRRLTLFFTVVAAAVVLGLGGLFLVETERHFVVLDQMALQDKQHLIEEILGNAQSADDAHRRLSDALGYHHDLHVLVKDARGEIVFQSSASSVNVQSGNIFRSDEKGTFGMWRYQDAEFRTLSFGVAPAYSPSALQVLIAADTKHHTQFLSGLRSSLALYVIAAIIVCGLLSWFAARQGLAPLREMKSRAAVVTSQKLSERMPVEAVPVEMADLAQELNGMLDRLQDDFQRLTDFSSDLAHELRTPISNLLTQTQVALVTKRDAATYRDILASNAEEFQRLARMVSDMLFLAKTERGVDLPHKEWFSARQEAQALLEFYDAVAEEKHIQLKLYGEGSVEGDRLMFRRAMSNLLSNALRHTPDAGAITITISTAEHATSVTVENTGQDIDPKVLPRLFDRFYRADPSRAHPDSDGSGLGLAITRAIAQAHGGSVMASSSQGQTRFTLRFPRHDRKGI</sequence>